<name>A0A3L7A1E4_9MICO</name>
<dbReference type="InterPro" id="IPR050625">
    <property type="entry name" value="ParA/MinD_ATPase"/>
</dbReference>
<reference evidence="1 2" key="1">
    <citation type="submission" date="2018-10" db="EMBL/GenBank/DDBJ databases">
        <authorList>
            <person name="Li J."/>
        </authorList>
    </citation>
    <scope>NUCLEOTIDE SEQUENCE [LARGE SCALE GENOMIC DNA]</scope>
    <source>
        <strain evidence="1 2">CCTCC AB209002</strain>
    </source>
</reference>
<gene>
    <name evidence="1" type="ORF">D9V29_00600</name>
</gene>
<accession>A0A3L7A1E4</accession>
<dbReference type="Gene3D" id="3.40.50.300">
    <property type="entry name" value="P-loop containing nucleotide triphosphate hydrolases"/>
    <property type="match status" value="1"/>
</dbReference>
<dbReference type="EMBL" id="RCUV01000001">
    <property type="protein sequence ID" value="RLP73830.1"/>
    <property type="molecule type" value="Genomic_DNA"/>
</dbReference>
<organism evidence="1 2">
    <name type="scientific">Mycetocola manganoxydans</name>
    <dbReference type="NCBI Taxonomy" id="699879"/>
    <lineage>
        <taxon>Bacteria</taxon>
        <taxon>Bacillati</taxon>
        <taxon>Actinomycetota</taxon>
        <taxon>Actinomycetes</taxon>
        <taxon>Micrococcales</taxon>
        <taxon>Microbacteriaceae</taxon>
        <taxon>Mycetocola</taxon>
    </lineage>
</organism>
<sequence>MTGLAFFLERDDEDRLVAGLVEKGYSVELRIGPLTDPVLALESAAPDALLVAAVPGRLSQELLAACDARGIRVIALTENDAGKRNAASLGLYDVLDLDTPIDVVDAVLRGSRAISQDLPSPAAGTVLSVWGPAGAPGRTTVAIALATEIAATGRNVALIDADTHAASIAPVLGMLDEAPGFAAACRLAGQDGLSLAELDRIRQPYSVHGGTVNVLTGIPRASRWPEISAERVSRTIAVCRDWAEYVVIDTGFSLENDEEISSDLFAPRRNAATLAALQAADRVIAVGAADPVGLARFLRAYPDLVELCGDVPITTVINKVRASVVGLNPNGQVRATLQRFGGVWDPVLVPADDRGTDAALLAGRALRDVSPRSQALAAISRLVTARILPQAVPQSGRRALRRARVARPARAG</sequence>
<dbReference type="GO" id="GO:0005829">
    <property type="term" value="C:cytosol"/>
    <property type="evidence" value="ECO:0007669"/>
    <property type="project" value="TreeGrafter"/>
</dbReference>
<dbReference type="InterPro" id="IPR027417">
    <property type="entry name" value="P-loop_NTPase"/>
</dbReference>
<dbReference type="AlphaFoldDB" id="A0A3L7A1E4"/>
<dbReference type="Proteomes" id="UP000270299">
    <property type="component" value="Unassembled WGS sequence"/>
</dbReference>
<dbReference type="GO" id="GO:0051782">
    <property type="term" value="P:negative regulation of cell division"/>
    <property type="evidence" value="ECO:0007669"/>
    <property type="project" value="TreeGrafter"/>
</dbReference>
<dbReference type="OrthoDB" id="3217709at2"/>
<dbReference type="PANTHER" id="PTHR43384">
    <property type="entry name" value="SEPTUM SITE-DETERMINING PROTEIN MIND HOMOLOG, CHLOROPLASTIC-RELATED"/>
    <property type="match status" value="1"/>
</dbReference>
<dbReference type="RefSeq" id="WP_121671381.1">
    <property type="nucleotide sequence ID" value="NZ_BMXM01000002.1"/>
</dbReference>
<dbReference type="SUPFAM" id="SSF52540">
    <property type="entry name" value="P-loop containing nucleoside triphosphate hydrolases"/>
    <property type="match status" value="1"/>
</dbReference>
<dbReference type="GO" id="GO:0005524">
    <property type="term" value="F:ATP binding"/>
    <property type="evidence" value="ECO:0007669"/>
    <property type="project" value="TreeGrafter"/>
</dbReference>
<keyword evidence="2" id="KW-1185">Reference proteome</keyword>
<dbReference type="GO" id="GO:0016887">
    <property type="term" value="F:ATP hydrolysis activity"/>
    <property type="evidence" value="ECO:0007669"/>
    <property type="project" value="TreeGrafter"/>
</dbReference>
<evidence type="ECO:0000313" key="1">
    <source>
        <dbReference type="EMBL" id="RLP73830.1"/>
    </source>
</evidence>
<protein>
    <submittedName>
        <fullName evidence="1">Regulator</fullName>
    </submittedName>
</protein>
<dbReference type="GO" id="GO:0009898">
    <property type="term" value="C:cytoplasmic side of plasma membrane"/>
    <property type="evidence" value="ECO:0007669"/>
    <property type="project" value="TreeGrafter"/>
</dbReference>
<comment type="caution">
    <text evidence="1">The sequence shown here is derived from an EMBL/GenBank/DDBJ whole genome shotgun (WGS) entry which is preliminary data.</text>
</comment>
<dbReference type="PANTHER" id="PTHR43384:SF13">
    <property type="entry name" value="SLR0110 PROTEIN"/>
    <property type="match status" value="1"/>
</dbReference>
<evidence type="ECO:0000313" key="2">
    <source>
        <dbReference type="Proteomes" id="UP000270299"/>
    </source>
</evidence>
<proteinExistence type="predicted"/>